<dbReference type="Gene3D" id="3.50.30.50">
    <property type="entry name" value="Putative cyclase"/>
    <property type="match status" value="1"/>
</dbReference>
<evidence type="ECO:0000256" key="2">
    <source>
        <dbReference type="SAM" id="SignalP"/>
    </source>
</evidence>
<keyword evidence="2" id="KW-0732">Signal</keyword>
<gene>
    <name evidence="3" type="primary">RvY_04109-1</name>
    <name evidence="3" type="synonym">RvY_04109.1</name>
    <name evidence="3" type="ORF">RvY_04109</name>
</gene>
<dbReference type="PANTHER" id="PTHR31118:SF12">
    <property type="entry name" value="CYCLASE-LIKE PROTEIN 2"/>
    <property type="match status" value="1"/>
</dbReference>
<evidence type="ECO:0008006" key="5">
    <source>
        <dbReference type="Google" id="ProtNLM"/>
    </source>
</evidence>
<organism evidence="3 4">
    <name type="scientific">Ramazzottius varieornatus</name>
    <name type="common">Water bear</name>
    <name type="synonym">Tardigrade</name>
    <dbReference type="NCBI Taxonomy" id="947166"/>
    <lineage>
        <taxon>Eukaryota</taxon>
        <taxon>Metazoa</taxon>
        <taxon>Ecdysozoa</taxon>
        <taxon>Tardigrada</taxon>
        <taxon>Eutardigrada</taxon>
        <taxon>Parachela</taxon>
        <taxon>Hypsibioidea</taxon>
        <taxon>Ramazzottiidae</taxon>
        <taxon>Ramazzottius</taxon>
    </lineage>
</organism>
<dbReference type="Pfam" id="PF04199">
    <property type="entry name" value="Cyclase"/>
    <property type="match status" value="1"/>
</dbReference>
<dbReference type="InterPro" id="IPR037175">
    <property type="entry name" value="KFase_sf"/>
</dbReference>
<feature type="signal peptide" evidence="2">
    <location>
        <begin position="1"/>
        <end position="19"/>
    </location>
</feature>
<sequence length="281" mass="31141">MANLCTVLLSVAAFHISTARSFPVQSFTISTDRLLDLTHPFNNETVYWVEHDKAGWNFDLRTIEENEKRGFYFRSNRFHAAEHGGTHIDLPSHYIKNGLDAADVKPADLIGPAIVLNVTDKCTKNRLFALGKQDILDWEAQYGQIPDGAFVFLLTGIGLRWPNKQQLFGSDNIYDVKSLKYPAFSEESANFLIHDRKAKGIGTDLGSLEHPMNLGKEFVHRVVAHANRIGIEFAANLEKLPPTGAFVMVAPMKITYGTGSPSNIVAVLPENFNITSAQPSG</sequence>
<keyword evidence="4" id="KW-1185">Reference proteome</keyword>
<feature type="chain" id="PRO_5008897852" description="Cyclase" evidence="2">
    <location>
        <begin position="20"/>
        <end position="281"/>
    </location>
</feature>
<evidence type="ECO:0000313" key="4">
    <source>
        <dbReference type="Proteomes" id="UP000186922"/>
    </source>
</evidence>
<dbReference type="Proteomes" id="UP000186922">
    <property type="component" value="Unassembled WGS sequence"/>
</dbReference>
<dbReference type="InterPro" id="IPR007325">
    <property type="entry name" value="KFase/CYL"/>
</dbReference>
<dbReference type="AlphaFoldDB" id="A0A1D1UZR9"/>
<accession>A0A1D1UZR9</accession>
<dbReference type="OrthoDB" id="7108654at2759"/>
<evidence type="ECO:0000313" key="3">
    <source>
        <dbReference type="EMBL" id="GAU91953.1"/>
    </source>
</evidence>
<reference evidence="3 4" key="1">
    <citation type="journal article" date="2016" name="Nat. Commun.">
        <title>Extremotolerant tardigrade genome and improved radiotolerance of human cultured cells by tardigrade-unique protein.</title>
        <authorList>
            <person name="Hashimoto T."/>
            <person name="Horikawa D.D."/>
            <person name="Saito Y."/>
            <person name="Kuwahara H."/>
            <person name="Kozuka-Hata H."/>
            <person name="Shin-I T."/>
            <person name="Minakuchi Y."/>
            <person name="Ohishi K."/>
            <person name="Motoyama A."/>
            <person name="Aizu T."/>
            <person name="Enomoto A."/>
            <person name="Kondo K."/>
            <person name="Tanaka S."/>
            <person name="Hara Y."/>
            <person name="Koshikawa S."/>
            <person name="Sagara H."/>
            <person name="Miura T."/>
            <person name="Yokobori S."/>
            <person name="Miyagawa K."/>
            <person name="Suzuki Y."/>
            <person name="Kubo T."/>
            <person name="Oyama M."/>
            <person name="Kohara Y."/>
            <person name="Fujiyama A."/>
            <person name="Arakawa K."/>
            <person name="Katayama T."/>
            <person name="Toyoda A."/>
            <person name="Kunieda T."/>
        </authorList>
    </citation>
    <scope>NUCLEOTIDE SEQUENCE [LARGE SCALE GENOMIC DNA]</scope>
    <source>
        <strain evidence="3 4">YOKOZUNA-1</strain>
    </source>
</reference>
<protein>
    <recommendedName>
        <fullName evidence="5">Cyclase</fullName>
    </recommendedName>
</protein>
<dbReference type="GO" id="GO:0004061">
    <property type="term" value="F:arylformamidase activity"/>
    <property type="evidence" value="ECO:0007669"/>
    <property type="project" value="InterPro"/>
</dbReference>
<name>A0A1D1UZR9_RAMVA</name>
<comment type="similarity">
    <text evidence="1">Belongs to the Cyclase 1 superfamily.</text>
</comment>
<dbReference type="PANTHER" id="PTHR31118">
    <property type="entry name" value="CYCLASE-LIKE PROTEIN 2"/>
    <property type="match status" value="1"/>
</dbReference>
<evidence type="ECO:0000256" key="1">
    <source>
        <dbReference type="ARBA" id="ARBA00007865"/>
    </source>
</evidence>
<dbReference type="EMBL" id="BDGG01000002">
    <property type="protein sequence ID" value="GAU91953.1"/>
    <property type="molecule type" value="Genomic_DNA"/>
</dbReference>
<dbReference type="SUPFAM" id="SSF102198">
    <property type="entry name" value="Putative cyclase"/>
    <property type="match status" value="1"/>
</dbReference>
<proteinExistence type="inferred from homology"/>
<comment type="caution">
    <text evidence="3">The sequence shown here is derived from an EMBL/GenBank/DDBJ whole genome shotgun (WGS) entry which is preliminary data.</text>
</comment>
<dbReference type="GO" id="GO:0019441">
    <property type="term" value="P:L-tryptophan catabolic process to kynurenine"/>
    <property type="evidence" value="ECO:0007669"/>
    <property type="project" value="InterPro"/>
</dbReference>